<evidence type="ECO:0000256" key="3">
    <source>
        <dbReference type="ARBA" id="ARBA00023295"/>
    </source>
</evidence>
<evidence type="ECO:0000256" key="4">
    <source>
        <dbReference type="RuleBase" id="RU004335"/>
    </source>
</evidence>
<evidence type="ECO:0000256" key="1">
    <source>
        <dbReference type="ARBA" id="ARBA00008773"/>
    </source>
</evidence>
<reference evidence="6" key="1">
    <citation type="journal article" date="2017" name="Nat. Commun.">
        <title>The asparagus genome sheds light on the origin and evolution of a young Y chromosome.</title>
        <authorList>
            <person name="Harkess A."/>
            <person name="Zhou J."/>
            <person name="Xu C."/>
            <person name="Bowers J.E."/>
            <person name="Van der Hulst R."/>
            <person name="Ayyampalayam S."/>
            <person name="Mercati F."/>
            <person name="Riccardi P."/>
            <person name="McKain M.R."/>
            <person name="Kakrana A."/>
            <person name="Tang H."/>
            <person name="Ray J."/>
            <person name="Groenendijk J."/>
            <person name="Arikit S."/>
            <person name="Mathioni S.M."/>
            <person name="Nakano M."/>
            <person name="Shan H."/>
            <person name="Telgmann-Rauber A."/>
            <person name="Kanno A."/>
            <person name="Yue Z."/>
            <person name="Chen H."/>
            <person name="Li W."/>
            <person name="Chen Y."/>
            <person name="Xu X."/>
            <person name="Zhang Y."/>
            <person name="Luo S."/>
            <person name="Chen H."/>
            <person name="Gao J."/>
            <person name="Mao Z."/>
            <person name="Pires J.C."/>
            <person name="Luo M."/>
            <person name="Kudrna D."/>
            <person name="Wing R.A."/>
            <person name="Meyers B.C."/>
            <person name="Yi K."/>
            <person name="Kong H."/>
            <person name="Lavrijsen P."/>
            <person name="Sunseri F."/>
            <person name="Falavigna A."/>
            <person name="Ye Y."/>
            <person name="Leebens-Mack J.H."/>
            <person name="Chen G."/>
        </authorList>
    </citation>
    <scope>NUCLEOTIDE SEQUENCE [LARGE SCALE GENOMIC DNA]</scope>
    <source>
        <strain evidence="6">cv. DH0086</strain>
    </source>
</reference>
<organism evidence="5 6">
    <name type="scientific">Asparagus officinalis</name>
    <name type="common">Garden asparagus</name>
    <dbReference type="NCBI Taxonomy" id="4686"/>
    <lineage>
        <taxon>Eukaryota</taxon>
        <taxon>Viridiplantae</taxon>
        <taxon>Streptophyta</taxon>
        <taxon>Embryophyta</taxon>
        <taxon>Tracheophyta</taxon>
        <taxon>Spermatophyta</taxon>
        <taxon>Magnoliopsida</taxon>
        <taxon>Liliopsida</taxon>
        <taxon>Asparagales</taxon>
        <taxon>Asparagaceae</taxon>
        <taxon>Asparagoideae</taxon>
        <taxon>Asparagus</taxon>
    </lineage>
</organism>
<dbReference type="Proteomes" id="UP000243459">
    <property type="component" value="Chromosome 6"/>
</dbReference>
<keyword evidence="2" id="KW-0378">Hydrolase</keyword>
<sequence length="172" mass="18355">MLGDNLPSPADVVALYKKNNINSMRIFNPDPAVLNALQQSGINLAIGTTNADIPNLAASPNAALQWVNTNIVPYPDVKFQYLTVGNEAIPGENAQYIAPAMKNLRDALNSLQLGAISVTTVVPSTVLGTSYPPSAGSFSSETISDMTNIISYLATYEPENPKRTLMVNVPSF</sequence>
<dbReference type="AlphaFoldDB" id="A0A5P1ENF9"/>
<dbReference type="InterPro" id="IPR017853">
    <property type="entry name" value="GH"/>
</dbReference>
<dbReference type="InterPro" id="IPR044965">
    <property type="entry name" value="Glyco_hydro_17_plant"/>
</dbReference>
<evidence type="ECO:0008006" key="7">
    <source>
        <dbReference type="Google" id="ProtNLM"/>
    </source>
</evidence>
<dbReference type="Pfam" id="PF00332">
    <property type="entry name" value="Glyco_hydro_17"/>
    <property type="match status" value="1"/>
</dbReference>
<dbReference type="EMBL" id="CM007386">
    <property type="protein sequence ID" value="ONK66101.1"/>
    <property type="molecule type" value="Genomic_DNA"/>
</dbReference>
<gene>
    <name evidence="5" type="ORF">A4U43_C06F4160</name>
</gene>
<name>A0A5P1ENF9_ASPOF</name>
<protein>
    <recommendedName>
        <fullName evidence="7">Glucan endo-1,3-beta-D-glucosidase</fullName>
    </recommendedName>
</protein>
<accession>A0A5P1ENF9</accession>
<evidence type="ECO:0000313" key="5">
    <source>
        <dbReference type="EMBL" id="ONK66101.1"/>
    </source>
</evidence>
<dbReference type="Gene3D" id="3.20.20.80">
    <property type="entry name" value="Glycosidases"/>
    <property type="match status" value="1"/>
</dbReference>
<dbReference type="GO" id="GO:0005975">
    <property type="term" value="P:carbohydrate metabolic process"/>
    <property type="evidence" value="ECO:0007669"/>
    <property type="project" value="InterPro"/>
</dbReference>
<evidence type="ECO:0000256" key="2">
    <source>
        <dbReference type="ARBA" id="ARBA00022801"/>
    </source>
</evidence>
<evidence type="ECO:0000313" key="6">
    <source>
        <dbReference type="Proteomes" id="UP000243459"/>
    </source>
</evidence>
<dbReference type="GO" id="GO:0004553">
    <property type="term" value="F:hydrolase activity, hydrolyzing O-glycosyl compounds"/>
    <property type="evidence" value="ECO:0007669"/>
    <property type="project" value="InterPro"/>
</dbReference>
<dbReference type="OMA" id="CEDWISK"/>
<comment type="similarity">
    <text evidence="1 4">Belongs to the glycosyl hydrolase 17 family.</text>
</comment>
<dbReference type="InterPro" id="IPR000490">
    <property type="entry name" value="Glyco_hydro_17"/>
</dbReference>
<keyword evidence="3" id="KW-0326">Glycosidase</keyword>
<dbReference type="Gramene" id="ONK66101">
    <property type="protein sequence ID" value="ONK66101"/>
    <property type="gene ID" value="A4U43_C06F4160"/>
</dbReference>
<dbReference type="PANTHER" id="PTHR32227">
    <property type="entry name" value="GLUCAN ENDO-1,3-BETA-GLUCOSIDASE BG1-RELATED-RELATED"/>
    <property type="match status" value="1"/>
</dbReference>
<keyword evidence="6" id="KW-1185">Reference proteome</keyword>
<proteinExistence type="inferred from homology"/>
<dbReference type="SUPFAM" id="SSF51445">
    <property type="entry name" value="(Trans)glycosidases"/>
    <property type="match status" value="1"/>
</dbReference>